<dbReference type="SUPFAM" id="SSF50978">
    <property type="entry name" value="WD40 repeat-like"/>
    <property type="match status" value="1"/>
</dbReference>
<gene>
    <name evidence="1" type="ORF">PG994_005325</name>
</gene>
<dbReference type="EMBL" id="JAQQWL010000006">
    <property type="protein sequence ID" value="KAK8068709.1"/>
    <property type="molecule type" value="Genomic_DNA"/>
</dbReference>
<keyword evidence="2" id="KW-1185">Reference proteome</keyword>
<dbReference type="RefSeq" id="XP_066716003.1">
    <property type="nucleotide sequence ID" value="XM_066856734.1"/>
</dbReference>
<organism evidence="1 2">
    <name type="scientific">Apiospora phragmitis</name>
    <dbReference type="NCBI Taxonomy" id="2905665"/>
    <lineage>
        <taxon>Eukaryota</taxon>
        <taxon>Fungi</taxon>
        <taxon>Dikarya</taxon>
        <taxon>Ascomycota</taxon>
        <taxon>Pezizomycotina</taxon>
        <taxon>Sordariomycetes</taxon>
        <taxon>Xylariomycetidae</taxon>
        <taxon>Amphisphaeriales</taxon>
        <taxon>Apiosporaceae</taxon>
        <taxon>Apiospora</taxon>
    </lineage>
</organism>
<evidence type="ECO:0000313" key="2">
    <source>
        <dbReference type="Proteomes" id="UP001480595"/>
    </source>
</evidence>
<protein>
    <submittedName>
        <fullName evidence="1">Wd repeat-containing protein</fullName>
    </submittedName>
</protein>
<comment type="caution">
    <text evidence="1">The sequence shown here is derived from an EMBL/GenBank/DDBJ whole genome shotgun (WGS) entry which is preliminary data.</text>
</comment>
<dbReference type="InterPro" id="IPR036322">
    <property type="entry name" value="WD40_repeat_dom_sf"/>
</dbReference>
<dbReference type="InterPro" id="IPR051150">
    <property type="entry name" value="SWT21/TCAB1_mRNA_Telomere"/>
</dbReference>
<name>A0ABR1VBY1_9PEZI</name>
<dbReference type="GeneID" id="92089797"/>
<evidence type="ECO:0000313" key="1">
    <source>
        <dbReference type="EMBL" id="KAK8068709.1"/>
    </source>
</evidence>
<sequence>MASVTSAFRPYRGNPYPRLFRRRDLGVVAGRAVAHGAGARHGARLVRVQRLYPRQLFVVTSNKGWLGYLSKPTLHRPQPQAPRPHHRVARHGLGGLGLVAAGTWTRWVGLYDFAQAGDCVAAWGSAVDRTAERGHSPGVGIGGNGVTQTVWSPCGRYLLVAERKSRGILVYDVRVTGELLGAAPFPSGSCSSCSRLPSTAHTAASR</sequence>
<dbReference type="PANTHER" id="PTHR13211">
    <property type="entry name" value="TELOMERASE CAJAL BODY PROTEIN 1"/>
    <property type="match status" value="1"/>
</dbReference>
<dbReference type="PANTHER" id="PTHR13211:SF0">
    <property type="entry name" value="TELOMERASE CAJAL BODY PROTEIN 1"/>
    <property type="match status" value="1"/>
</dbReference>
<dbReference type="Proteomes" id="UP001480595">
    <property type="component" value="Unassembled WGS sequence"/>
</dbReference>
<accession>A0ABR1VBY1</accession>
<proteinExistence type="predicted"/>
<reference evidence="1 2" key="1">
    <citation type="submission" date="2023-01" db="EMBL/GenBank/DDBJ databases">
        <title>Analysis of 21 Apiospora genomes using comparative genomics revels a genus with tremendous synthesis potential of carbohydrate active enzymes and secondary metabolites.</title>
        <authorList>
            <person name="Sorensen T."/>
        </authorList>
    </citation>
    <scope>NUCLEOTIDE SEQUENCE [LARGE SCALE GENOMIC DNA]</scope>
    <source>
        <strain evidence="1 2">CBS 135458</strain>
    </source>
</reference>